<dbReference type="GO" id="GO:0046872">
    <property type="term" value="F:metal ion binding"/>
    <property type="evidence" value="ECO:0007669"/>
    <property type="project" value="UniProtKB-KW"/>
</dbReference>
<keyword evidence="7" id="KW-0472">Membrane</keyword>
<dbReference type="STRING" id="1117647.M5M_00310"/>
<feature type="domain" description="CcmH/CycL/Ccl2/NrfF N-terminal" evidence="8">
    <location>
        <begin position="15"/>
        <end position="152"/>
    </location>
</feature>
<dbReference type="FunFam" id="1.10.8.640:FF:000001">
    <property type="entry name" value="Cytochrome c-type biogenesis protein"/>
    <property type="match status" value="1"/>
</dbReference>
<dbReference type="GO" id="GO:0017004">
    <property type="term" value="P:cytochrome complex assembly"/>
    <property type="evidence" value="ECO:0007669"/>
    <property type="project" value="UniProtKB-KW"/>
</dbReference>
<evidence type="ECO:0000256" key="2">
    <source>
        <dbReference type="ARBA" id="ARBA00022617"/>
    </source>
</evidence>
<dbReference type="PANTHER" id="PTHR47870">
    <property type="entry name" value="CYTOCHROME C-TYPE BIOGENESIS PROTEIN CCMH"/>
    <property type="match status" value="1"/>
</dbReference>
<evidence type="ECO:0000256" key="4">
    <source>
        <dbReference type="ARBA" id="ARBA00022729"/>
    </source>
</evidence>
<dbReference type="RefSeq" id="WP_015045472.1">
    <property type="nucleotide sequence ID" value="NC_018868.3"/>
</dbReference>
<dbReference type="InterPro" id="IPR005616">
    <property type="entry name" value="CcmH/CycL/Ccl2/NrfF_N"/>
</dbReference>
<name>K4KE39_SIMAS</name>
<dbReference type="PANTHER" id="PTHR47870:SF1">
    <property type="entry name" value="CYTOCHROME C-TYPE BIOGENESIS PROTEIN CCMH"/>
    <property type="match status" value="1"/>
</dbReference>
<evidence type="ECO:0000313" key="9">
    <source>
        <dbReference type="EMBL" id="AFU97299.1"/>
    </source>
</evidence>
<keyword evidence="7" id="KW-1133">Transmembrane helix</keyword>
<feature type="transmembrane region" description="Helical" evidence="7">
    <location>
        <begin position="109"/>
        <end position="129"/>
    </location>
</feature>
<evidence type="ECO:0000256" key="7">
    <source>
        <dbReference type="RuleBase" id="RU364112"/>
    </source>
</evidence>
<keyword evidence="4 7" id="KW-0732">Signal</keyword>
<dbReference type="EMBL" id="CP003746">
    <property type="protein sequence ID" value="AFU97299.1"/>
    <property type="molecule type" value="Genomic_DNA"/>
</dbReference>
<comment type="similarity">
    <text evidence="1 7">Belongs to the CcmH/CycL/Ccl2/NrfF family.</text>
</comment>
<dbReference type="eggNOG" id="COG3088">
    <property type="taxonomic scope" value="Bacteria"/>
</dbReference>
<dbReference type="Pfam" id="PF03918">
    <property type="entry name" value="CcmH"/>
    <property type="match status" value="1"/>
</dbReference>
<evidence type="ECO:0000256" key="3">
    <source>
        <dbReference type="ARBA" id="ARBA00022723"/>
    </source>
</evidence>
<keyword evidence="10" id="KW-1185">Reference proteome</keyword>
<keyword evidence="3 7" id="KW-0479">Metal-binding</keyword>
<keyword evidence="5" id="KW-0201">Cytochrome c-type biogenesis</keyword>
<evidence type="ECO:0000256" key="5">
    <source>
        <dbReference type="ARBA" id="ARBA00022748"/>
    </source>
</evidence>
<organism evidence="9 10">
    <name type="scientific">Simiduia agarivorans (strain DSM 21679 / JCM 13881 / BCRC 17597 / SA1)</name>
    <dbReference type="NCBI Taxonomy" id="1117647"/>
    <lineage>
        <taxon>Bacteria</taxon>
        <taxon>Pseudomonadati</taxon>
        <taxon>Pseudomonadota</taxon>
        <taxon>Gammaproteobacteria</taxon>
        <taxon>Cellvibrionales</taxon>
        <taxon>Cellvibrionaceae</taxon>
        <taxon>Simiduia</taxon>
    </lineage>
</organism>
<keyword evidence="6 7" id="KW-0408">Iron</keyword>
<dbReference type="InterPro" id="IPR051263">
    <property type="entry name" value="C-type_cytochrome_biogenesis"/>
</dbReference>
<evidence type="ECO:0000259" key="8">
    <source>
        <dbReference type="Pfam" id="PF03918"/>
    </source>
</evidence>
<dbReference type="GO" id="GO:0005886">
    <property type="term" value="C:plasma membrane"/>
    <property type="evidence" value="ECO:0007669"/>
    <property type="project" value="TreeGrafter"/>
</dbReference>
<keyword evidence="7" id="KW-0812">Transmembrane</keyword>
<gene>
    <name evidence="9" type="ordered locus">M5M_00310</name>
</gene>
<dbReference type="Gene3D" id="1.10.8.640">
    <property type="entry name" value="Cytochrome C biogenesis protein"/>
    <property type="match status" value="1"/>
</dbReference>
<dbReference type="CDD" id="cd16378">
    <property type="entry name" value="CcmH_N"/>
    <property type="match status" value="1"/>
</dbReference>
<proteinExistence type="inferred from homology"/>
<protein>
    <recommendedName>
        <fullName evidence="7">Cytochrome c-type biogenesis protein</fullName>
    </recommendedName>
</protein>
<accession>K4KE39</accession>
<evidence type="ECO:0000256" key="1">
    <source>
        <dbReference type="ARBA" id="ARBA00010342"/>
    </source>
</evidence>
<comment type="function">
    <text evidence="7">Possible subunit of a heme lyase.</text>
</comment>
<evidence type="ECO:0000313" key="10">
    <source>
        <dbReference type="Proteomes" id="UP000000466"/>
    </source>
</evidence>
<reference evidence="9 10" key="1">
    <citation type="journal article" date="2013" name="Genome Announc.">
        <title>Complete genome sequence of Simiduia agarivorans SA1(T), a marine bacterium able to degrade a variety of polysaccharides.</title>
        <authorList>
            <person name="Lin S.Y."/>
            <person name="Shieh W.Y."/>
            <person name="Chen J.S."/>
            <person name="Tang S.L."/>
        </authorList>
    </citation>
    <scope>NUCLEOTIDE SEQUENCE [LARGE SCALE GENOMIC DNA]</scope>
    <source>
        <strain evidence="10">DSM 21679 / JCM 13881 / BCRC 17597 / SA1</strain>
    </source>
</reference>
<dbReference type="AlphaFoldDB" id="K4KE39"/>
<keyword evidence="2 7" id="KW-0349">Heme</keyword>
<dbReference type="Proteomes" id="UP000000466">
    <property type="component" value="Chromosome"/>
</dbReference>
<evidence type="ECO:0000256" key="6">
    <source>
        <dbReference type="ARBA" id="ARBA00023004"/>
    </source>
</evidence>
<dbReference type="KEGG" id="saga:M5M_00310"/>
<dbReference type="InterPro" id="IPR038297">
    <property type="entry name" value="CcmH/CycL/NrfF/Ccl2_sf"/>
</dbReference>
<sequence>MPTLLNLIRASLLGLTLLLTGHALAVIDVYQFDSEEQRLRYLEFIEEMRCPKCQNQNLSGSDSPIAADLRREIHRLLQEGKSDDEIVEFMVARYGEFILYEPRMQSSTYILWLAPIGMLLVGLVVAILMSRRKNTRATVDDVEKQARLKALLNANEQDK</sequence>
<dbReference type="HOGENOM" id="CLU_107187_0_0_6"/>